<evidence type="ECO:0008006" key="2">
    <source>
        <dbReference type="Google" id="ProtNLM"/>
    </source>
</evidence>
<proteinExistence type="predicted"/>
<dbReference type="Pfam" id="PF08843">
    <property type="entry name" value="AbiEii"/>
    <property type="match status" value="1"/>
</dbReference>
<accession>A0A3B0X026</accession>
<name>A0A3B0X026_9ZZZZ</name>
<protein>
    <recommendedName>
        <fullName evidence="2">Nucleotidyl transferase AbiEii toxin, Type IV TA system</fullName>
    </recommendedName>
</protein>
<organism evidence="1">
    <name type="scientific">hydrothermal vent metagenome</name>
    <dbReference type="NCBI Taxonomy" id="652676"/>
    <lineage>
        <taxon>unclassified sequences</taxon>
        <taxon>metagenomes</taxon>
        <taxon>ecological metagenomes</taxon>
    </lineage>
</organism>
<reference evidence="1" key="1">
    <citation type="submission" date="2018-06" db="EMBL/GenBank/DDBJ databases">
        <authorList>
            <person name="Zhirakovskaya E."/>
        </authorList>
    </citation>
    <scope>NUCLEOTIDE SEQUENCE</scope>
</reference>
<gene>
    <name evidence="1" type="ORF">MNBD_GAMMA07-2775</name>
</gene>
<evidence type="ECO:0000313" key="1">
    <source>
        <dbReference type="EMBL" id="VAW56247.1"/>
    </source>
</evidence>
<sequence>MDNIYSSVLTDEANLLFKTLSSASELEDLTLIGGTALALQIKHRISLDFDFATFEKEIPCYKIDSFISRLKTEGWSIHEIVDTNNTSQFKINTGLNLRNFVRDYVINGIKLTFFTHGKNDKQRQYYSQSHKIKSDEISFSIMGIDGLKTSKILVLADRVTSRDLYDLMILIKNYSFTLDKAFSLIKQISHLDDIEHYRAVMTGIIPLDKSDPGLLAVDVGVTILEIYEYFENIFEIHDI</sequence>
<dbReference type="EMBL" id="UOFF01000202">
    <property type="protein sequence ID" value="VAW56247.1"/>
    <property type="molecule type" value="Genomic_DNA"/>
</dbReference>
<feature type="non-terminal residue" evidence="1">
    <location>
        <position position="239"/>
    </location>
</feature>
<dbReference type="AlphaFoldDB" id="A0A3B0X026"/>
<dbReference type="InterPro" id="IPR014942">
    <property type="entry name" value="AbiEii"/>
</dbReference>